<name>A0A9D2N237_9FIRM</name>
<dbReference type="SUPFAM" id="SSF160148">
    <property type="entry name" value="CPE0013-like"/>
    <property type="match status" value="1"/>
</dbReference>
<dbReference type="EMBL" id="DWWT01000067">
    <property type="protein sequence ID" value="HJC06987.1"/>
    <property type="molecule type" value="Genomic_DNA"/>
</dbReference>
<dbReference type="AlphaFoldDB" id="A0A9D2N237"/>
<dbReference type="Gene3D" id="3.10.530.10">
    <property type="entry name" value="CPE0013-like"/>
    <property type="match status" value="1"/>
</dbReference>
<dbReference type="PANTHER" id="PTHR39450:SF1">
    <property type="entry name" value="DUF1667 DOMAIN-CONTAINING PROTEIN"/>
    <property type="match status" value="1"/>
</dbReference>
<dbReference type="Pfam" id="PF07892">
    <property type="entry name" value="DUF1667"/>
    <property type="match status" value="1"/>
</dbReference>
<evidence type="ECO:0000313" key="1">
    <source>
        <dbReference type="EMBL" id="HJC06987.1"/>
    </source>
</evidence>
<protein>
    <submittedName>
        <fullName evidence="1">DUF1667 domain-containing protein</fullName>
    </submittedName>
</protein>
<accession>A0A9D2N237</accession>
<proteinExistence type="predicted"/>
<reference evidence="1" key="1">
    <citation type="journal article" date="2021" name="PeerJ">
        <title>Extensive microbial diversity within the chicken gut microbiome revealed by metagenomics and culture.</title>
        <authorList>
            <person name="Gilroy R."/>
            <person name="Ravi A."/>
            <person name="Getino M."/>
            <person name="Pursley I."/>
            <person name="Horton D.L."/>
            <person name="Alikhan N.F."/>
            <person name="Baker D."/>
            <person name="Gharbi K."/>
            <person name="Hall N."/>
            <person name="Watson M."/>
            <person name="Adriaenssens E.M."/>
            <person name="Foster-Nyarko E."/>
            <person name="Jarju S."/>
            <person name="Secka A."/>
            <person name="Antonio M."/>
            <person name="Oren A."/>
            <person name="Chaudhuri R.R."/>
            <person name="La Ragione R."/>
            <person name="Hildebrand F."/>
            <person name="Pallen M.J."/>
        </authorList>
    </citation>
    <scope>NUCLEOTIDE SEQUENCE</scope>
    <source>
        <strain evidence="1">CHK180-15479</strain>
    </source>
</reference>
<sequence>MEVRELICIGCPLGCPLTVRMEGEQIEVSGNTCKRGEDYAKKEVLHPARTVTSSVRVRGGALEMVSVKTKTDIPKDKIFEVMDAIHGAEAEAPVSIGDVIIADCAGTGVAVVATKDVARVPGTGQR</sequence>
<dbReference type="InterPro" id="IPR036593">
    <property type="entry name" value="CPE0013-like_sf"/>
</dbReference>
<dbReference type="InterPro" id="IPR012460">
    <property type="entry name" value="DUF1667"/>
</dbReference>
<evidence type="ECO:0000313" key="2">
    <source>
        <dbReference type="Proteomes" id="UP000823910"/>
    </source>
</evidence>
<comment type="caution">
    <text evidence="1">The sequence shown here is derived from an EMBL/GenBank/DDBJ whole genome shotgun (WGS) entry which is preliminary data.</text>
</comment>
<reference evidence="1" key="2">
    <citation type="submission" date="2021-04" db="EMBL/GenBank/DDBJ databases">
        <authorList>
            <person name="Gilroy R."/>
        </authorList>
    </citation>
    <scope>NUCLEOTIDE SEQUENCE</scope>
    <source>
        <strain evidence="1">CHK180-15479</strain>
    </source>
</reference>
<dbReference type="PANTHER" id="PTHR39450">
    <property type="entry name" value="MOLYBDOPTERIN OXIDOREDUCTASE, 4FE-4S CLUSTER-BINDING SUBUNIT"/>
    <property type="match status" value="1"/>
</dbReference>
<dbReference type="Proteomes" id="UP000823910">
    <property type="component" value="Unassembled WGS sequence"/>
</dbReference>
<organism evidence="1 2">
    <name type="scientific">Candidatus Enterocloster excrementipullorum</name>
    <dbReference type="NCBI Taxonomy" id="2838559"/>
    <lineage>
        <taxon>Bacteria</taxon>
        <taxon>Bacillati</taxon>
        <taxon>Bacillota</taxon>
        <taxon>Clostridia</taxon>
        <taxon>Lachnospirales</taxon>
        <taxon>Lachnospiraceae</taxon>
        <taxon>Enterocloster</taxon>
    </lineage>
</organism>
<gene>
    <name evidence="1" type="ORF">H9704_12715</name>
</gene>